<feature type="region of interest" description="Disordered" evidence="2">
    <location>
        <begin position="511"/>
        <end position="536"/>
    </location>
</feature>
<name>A0A553Q3B4_9TELE</name>
<dbReference type="EMBL" id="SRMA01026405">
    <property type="protein sequence ID" value="TRY84424.1"/>
    <property type="molecule type" value="Genomic_DNA"/>
</dbReference>
<accession>A0A553Q3B4</accession>
<feature type="region of interest" description="Disordered" evidence="2">
    <location>
        <begin position="339"/>
        <end position="413"/>
    </location>
</feature>
<feature type="coiled-coil region" evidence="1">
    <location>
        <begin position="275"/>
        <end position="323"/>
    </location>
</feature>
<evidence type="ECO:0000256" key="1">
    <source>
        <dbReference type="SAM" id="Coils"/>
    </source>
</evidence>
<feature type="compositionally biased region" description="Polar residues" evidence="2">
    <location>
        <begin position="678"/>
        <end position="691"/>
    </location>
</feature>
<evidence type="ECO:0000313" key="4">
    <source>
        <dbReference type="Proteomes" id="UP000316079"/>
    </source>
</evidence>
<reference evidence="3 4" key="1">
    <citation type="journal article" date="2019" name="Sci. Data">
        <title>Hybrid genome assembly and annotation of Danionella translucida.</title>
        <authorList>
            <person name="Kadobianskyi M."/>
            <person name="Schulze L."/>
            <person name="Schuelke M."/>
            <person name="Judkewitz B."/>
        </authorList>
    </citation>
    <scope>NUCLEOTIDE SEQUENCE [LARGE SCALE GENOMIC DNA]</scope>
    <source>
        <strain evidence="4">Bolton</strain>
        <tissue evidence="3">Whole-body</tissue>
    </source>
</reference>
<protein>
    <recommendedName>
        <fullName evidence="5">Myosin tail domain-containing protein</fullName>
    </recommendedName>
</protein>
<comment type="caution">
    <text evidence="3">The sequence shown here is derived from an EMBL/GenBank/DDBJ whole genome shotgun (WGS) entry which is preliminary data.</text>
</comment>
<evidence type="ECO:0000256" key="2">
    <source>
        <dbReference type="SAM" id="MobiDB-lite"/>
    </source>
</evidence>
<keyword evidence="4" id="KW-1185">Reference proteome</keyword>
<feature type="compositionally biased region" description="Polar residues" evidence="2">
    <location>
        <begin position="550"/>
        <end position="581"/>
    </location>
</feature>
<feature type="region of interest" description="Disordered" evidence="2">
    <location>
        <begin position="550"/>
        <end position="590"/>
    </location>
</feature>
<dbReference type="GO" id="GO:0031032">
    <property type="term" value="P:actomyosin structure organization"/>
    <property type="evidence" value="ECO:0007669"/>
    <property type="project" value="TreeGrafter"/>
</dbReference>
<feature type="compositionally biased region" description="Low complexity" evidence="2">
    <location>
        <begin position="717"/>
        <end position="728"/>
    </location>
</feature>
<organism evidence="3 4">
    <name type="scientific">Danionella cerebrum</name>
    <dbReference type="NCBI Taxonomy" id="2873325"/>
    <lineage>
        <taxon>Eukaryota</taxon>
        <taxon>Metazoa</taxon>
        <taxon>Chordata</taxon>
        <taxon>Craniata</taxon>
        <taxon>Vertebrata</taxon>
        <taxon>Euteleostomi</taxon>
        <taxon>Actinopterygii</taxon>
        <taxon>Neopterygii</taxon>
        <taxon>Teleostei</taxon>
        <taxon>Ostariophysi</taxon>
        <taxon>Cypriniformes</taxon>
        <taxon>Danionidae</taxon>
        <taxon>Danioninae</taxon>
        <taxon>Danionella</taxon>
    </lineage>
</organism>
<feature type="compositionally biased region" description="Acidic residues" evidence="2">
    <location>
        <begin position="339"/>
        <end position="352"/>
    </location>
</feature>
<dbReference type="GO" id="GO:0005737">
    <property type="term" value="C:cytoplasm"/>
    <property type="evidence" value="ECO:0007669"/>
    <property type="project" value="TreeGrafter"/>
</dbReference>
<evidence type="ECO:0008006" key="5">
    <source>
        <dbReference type="Google" id="ProtNLM"/>
    </source>
</evidence>
<dbReference type="PANTHER" id="PTHR45615:SF8">
    <property type="entry name" value="UNCONVENTIONAL MYOSIN-XVIIIB"/>
    <property type="match status" value="1"/>
</dbReference>
<dbReference type="OrthoDB" id="2505895at2759"/>
<feature type="compositionally biased region" description="Polar residues" evidence="2">
    <location>
        <begin position="468"/>
        <end position="487"/>
    </location>
</feature>
<gene>
    <name evidence="3" type="ORF">DNTS_032452</name>
</gene>
<dbReference type="STRING" id="623744.A0A553Q3B4"/>
<keyword evidence="1" id="KW-0175">Coiled coil</keyword>
<dbReference type="Proteomes" id="UP000316079">
    <property type="component" value="Unassembled WGS sequence"/>
</dbReference>
<dbReference type="GO" id="GO:0016460">
    <property type="term" value="C:myosin II complex"/>
    <property type="evidence" value="ECO:0007669"/>
    <property type="project" value="TreeGrafter"/>
</dbReference>
<sequence>MQLEQEYEEKQMVIHEKHDLEGLIATLCEQVGHRDFEVEKRLRRDLKRTHALLSDAQLLLSTVEPAGHRVEPGAFSEQLERLRSQLYHLCVFEMEDSEARCLEADTVQKTLSAELENAQTELENICRQKSLADEQLAQLHFERSDLMKRLEEDQEDLNELMKKHKALIAQSSSDISQIRELQAELEELKKQRQTLQEQLQTSAARVQFLESSTVARSIVSKQEARICDLENKLEFQRGQVKRFEVLVLRLRDSVVRLGEELEQSTEGEARERENCKYYRERLEETRIELEEQSERERESSRRRLELEQQVEELSAVRQTLQADLETSIRRIVDLQAALEDESSDEESDDDAESAQTAVESFSRRKDLDSMSSVGSSLGAEDIGEGIRRWAGVSRERRSPSTENSDTASTYSFRSCTQDLDEDVKEERSSTLVRSSSSSALSELLDGLRRKRSTLGRLHEAGESSVISLPTLQNPGASTLRRQPSALSMDTREEDLSPVGILKAYSIPNLPRSVSLRSNDTNSGKMNQLGSYDSTADASAGKMNRFSSYDSVTNPSSVNDTNSVQTNRFSSYDTSTDASSGKGNRFSSNVSLASSASSRQIFSAVSIPEEPEEDTHPHNMPVLGAHQPMRRRFLGGLVPEYSEMSLGVESLVFQNRRLPVNQDSEKREEAEITPAIRRAQSTSSLASTGSRTGQRRALSVHFGELPPSRASRRESESDSTSSGGSQECSVAQGERLEAEGSEDLSSVMKKYLKKADAH</sequence>
<feature type="compositionally biased region" description="Polar residues" evidence="2">
    <location>
        <begin position="400"/>
        <end position="413"/>
    </location>
</feature>
<dbReference type="GO" id="GO:0051015">
    <property type="term" value="F:actin filament binding"/>
    <property type="evidence" value="ECO:0007669"/>
    <property type="project" value="TreeGrafter"/>
</dbReference>
<evidence type="ECO:0000313" key="3">
    <source>
        <dbReference type="EMBL" id="TRY84424.1"/>
    </source>
</evidence>
<dbReference type="AlphaFoldDB" id="A0A553Q3B4"/>
<feature type="compositionally biased region" description="Polar residues" evidence="2">
    <location>
        <begin position="514"/>
        <end position="536"/>
    </location>
</feature>
<dbReference type="GO" id="GO:0032982">
    <property type="term" value="C:myosin filament"/>
    <property type="evidence" value="ECO:0007669"/>
    <property type="project" value="TreeGrafter"/>
</dbReference>
<feature type="coiled-coil region" evidence="1">
    <location>
        <begin position="108"/>
        <end position="205"/>
    </location>
</feature>
<feature type="region of interest" description="Disordered" evidence="2">
    <location>
        <begin position="468"/>
        <end position="492"/>
    </location>
</feature>
<feature type="region of interest" description="Disordered" evidence="2">
    <location>
        <begin position="661"/>
        <end position="757"/>
    </location>
</feature>
<proteinExistence type="predicted"/>
<dbReference type="PANTHER" id="PTHR45615">
    <property type="entry name" value="MYOSIN HEAVY CHAIN, NON-MUSCLE"/>
    <property type="match status" value="1"/>
</dbReference>
<dbReference type="GO" id="GO:0016461">
    <property type="term" value="C:unconventional myosin complex"/>
    <property type="evidence" value="ECO:0007669"/>
    <property type="project" value="TreeGrafter"/>
</dbReference>